<dbReference type="Gene3D" id="3.40.50.620">
    <property type="entry name" value="HUPs"/>
    <property type="match status" value="1"/>
</dbReference>
<keyword evidence="4 9" id="KW-0547">Nucleotide-binding</keyword>
<keyword evidence="7 9" id="KW-0173">Coenzyme A biosynthesis</keyword>
<dbReference type="AlphaFoldDB" id="A0A1I0AZR8"/>
<comment type="function">
    <text evidence="9">Reversibly transfers an adenylyl group from ATP to 4'-phosphopantetheine, yielding dephospho-CoA (dPCoA) and pyrophosphate.</text>
</comment>
<proteinExistence type="inferred from homology"/>
<evidence type="ECO:0000256" key="8">
    <source>
        <dbReference type="ARBA" id="ARBA00029346"/>
    </source>
</evidence>
<reference evidence="11 12" key="1">
    <citation type="submission" date="2016-10" db="EMBL/GenBank/DDBJ databases">
        <authorList>
            <person name="de Groot N.N."/>
        </authorList>
    </citation>
    <scope>NUCLEOTIDE SEQUENCE [LARGE SCALE GENOMIC DNA]</scope>
    <source>
        <strain evidence="11 12">DSM 1801</strain>
    </source>
</reference>
<keyword evidence="2 9" id="KW-0808">Transferase</keyword>
<dbReference type="SUPFAM" id="SSF52374">
    <property type="entry name" value="Nucleotidylyl transferase"/>
    <property type="match status" value="1"/>
</dbReference>
<feature type="binding site" evidence="9">
    <location>
        <position position="98"/>
    </location>
    <ligand>
        <name>ATP</name>
        <dbReference type="ChEBI" id="CHEBI:30616"/>
    </ligand>
</feature>
<name>A0A1I0AZR8_9FIRM</name>
<dbReference type="GO" id="GO:0005524">
    <property type="term" value="F:ATP binding"/>
    <property type="evidence" value="ECO:0007669"/>
    <property type="project" value="UniProtKB-KW"/>
</dbReference>
<dbReference type="PANTHER" id="PTHR21342:SF1">
    <property type="entry name" value="PHOSPHOPANTETHEINE ADENYLYLTRANSFERASE"/>
    <property type="match status" value="1"/>
</dbReference>
<dbReference type="STRING" id="29364.SAMN04487772_106117"/>
<feature type="binding site" evidence="9">
    <location>
        <begin position="123"/>
        <end position="129"/>
    </location>
    <ligand>
        <name>ATP</name>
        <dbReference type="ChEBI" id="CHEBI:30616"/>
    </ligand>
</feature>
<feature type="site" description="Transition state stabilizer" evidence="9">
    <location>
        <position position="17"/>
    </location>
</feature>
<keyword evidence="5 9" id="KW-0067">ATP-binding</keyword>
<dbReference type="PANTHER" id="PTHR21342">
    <property type="entry name" value="PHOSPHOPANTETHEINE ADENYLYLTRANSFERASE"/>
    <property type="match status" value="1"/>
</dbReference>
<keyword evidence="12" id="KW-1185">Reference proteome</keyword>
<feature type="domain" description="Cytidyltransferase-like" evidence="10">
    <location>
        <begin position="5"/>
        <end position="133"/>
    </location>
</feature>
<comment type="subunit">
    <text evidence="9">Homohexamer.</text>
</comment>
<feature type="binding site" evidence="9">
    <location>
        <position position="9"/>
    </location>
    <ligand>
        <name>substrate</name>
    </ligand>
</feature>
<comment type="pathway">
    <text evidence="9">Cofactor biosynthesis; coenzyme A biosynthesis; CoA from (R)-pantothenate: step 4/5.</text>
</comment>
<keyword evidence="1 9" id="KW-0963">Cytoplasm</keyword>
<feature type="binding site" evidence="9">
    <location>
        <position position="87"/>
    </location>
    <ligand>
        <name>substrate</name>
    </ligand>
</feature>
<dbReference type="OrthoDB" id="9806661at2"/>
<feature type="binding site" evidence="9">
    <location>
        <begin position="88"/>
        <end position="90"/>
    </location>
    <ligand>
        <name>ATP</name>
        <dbReference type="ChEBI" id="CHEBI:30616"/>
    </ligand>
</feature>
<keyword evidence="3 9" id="KW-0548">Nucleotidyltransferase</keyword>
<dbReference type="EC" id="2.7.7.3" evidence="9"/>
<evidence type="ECO:0000256" key="4">
    <source>
        <dbReference type="ARBA" id="ARBA00022741"/>
    </source>
</evidence>
<comment type="subcellular location">
    <subcellularLocation>
        <location evidence="9">Cytoplasm</location>
    </subcellularLocation>
</comment>
<dbReference type="InterPro" id="IPR014729">
    <property type="entry name" value="Rossmann-like_a/b/a_fold"/>
</dbReference>
<gene>
    <name evidence="9" type="primary">coaD</name>
    <name evidence="11" type="ORF">SAMN04487772_106117</name>
</gene>
<evidence type="ECO:0000256" key="5">
    <source>
        <dbReference type="ARBA" id="ARBA00022840"/>
    </source>
</evidence>
<evidence type="ECO:0000313" key="11">
    <source>
        <dbReference type="EMBL" id="SET00045.1"/>
    </source>
</evidence>
<evidence type="ECO:0000259" key="10">
    <source>
        <dbReference type="Pfam" id="PF01467"/>
    </source>
</evidence>
<comment type="similarity">
    <text evidence="9">Belongs to the bacterial CoaD family.</text>
</comment>
<comment type="cofactor">
    <cofactor evidence="9">
        <name>Mg(2+)</name>
        <dbReference type="ChEBI" id="CHEBI:18420"/>
    </cofactor>
</comment>
<sequence length="162" mass="18090">MKVGIYPGSFDPITLGHLDIITRSSKVVDKLIIGVLYNSAKNALFSTEERVGMIKQVTSHIPNVEVDSFSGLLVDYAKMKNANIIVRGLRAITDFEYELQIAQANHKANPEVDTIFFTTNVEYSYVSSSIAKEFARYGSDVSQIVSPIVIEKLNEKFNHSEK</sequence>
<feature type="binding site" evidence="9">
    <location>
        <position position="17"/>
    </location>
    <ligand>
        <name>ATP</name>
        <dbReference type="ChEBI" id="CHEBI:30616"/>
    </ligand>
</feature>
<dbReference type="EMBL" id="FOHN01000006">
    <property type="protein sequence ID" value="SET00045.1"/>
    <property type="molecule type" value="Genomic_DNA"/>
</dbReference>
<keyword evidence="6 9" id="KW-0460">Magnesium</keyword>
<organism evidence="11 12">
    <name type="scientific">[Clostridium] polysaccharolyticum</name>
    <dbReference type="NCBI Taxonomy" id="29364"/>
    <lineage>
        <taxon>Bacteria</taxon>
        <taxon>Bacillati</taxon>
        <taxon>Bacillota</taxon>
        <taxon>Clostridia</taxon>
        <taxon>Lachnospirales</taxon>
        <taxon>Lachnospiraceae</taxon>
    </lineage>
</organism>
<evidence type="ECO:0000256" key="3">
    <source>
        <dbReference type="ARBA" id="ARBA00022695"/>
    </source>
</evidence>
<evidence type="ECO:0000313" key="12">
    <source>
        <dbReference type="Proteomes" id="UP000199800"/>
    </source>
</evidence>
<dbReference type="NCBIfam" id="TIGR01510">
    <property type="entry name" value="coaD_prev_kdtB"/>
    <property type="match status" value="1"/>
</dbReference>
<evidence type="ECO:0000256" key="1">
    <source>
        <dbReference type="ARBA" id="ARBA00022490"/>
    </source>
</evidence>
<feature type="binding site" evidence="9">
    <location>
        <begin position="9"/>
        <end position="10"/>
    </location>
    <ligand>
        <name>ATP</name>
        <dbReference type="ChEBI" id="CHEBI:30616"/>
    </ligand>
</feature>
<dbReference type="UniPathway" id="UPA00241">
    <property type="reaction ID" value="UER00355"/>
</dbReference>
<dbReference type="HAMAP" id="MF_00151">
    <property type="entry name" value="PPAT_bact"/>
    <property type="match status" value="1"/>
</dbReference>
<dbReference type="NCBIfam" id="TIGR00125">
    <property type="entry name" value="cyt_tran_rel"/>
    <property type="match status" value="1"/>
</dbReference>
<comment type="catalytic activity">
    <reaction evidence="8 9">
        <text>(R)-4'-phosphopantetheine + ATP + H(+) = 3'-dephospho-CoA + diphosphate</text>
        <dbReference type="Rhea" id="RHEA:19801"/>
        <dbReference type="ChEBI" id="CHEBI:15378"/>
        <dbReference type="ChEBI" id="CHEBI:30616"/>
        <dbReference type="ChEBI" id="CHEBI:33019"/>
        <dbReference type="ChEBI" id="CHEBI:57328"/>
        <dbReference type="ChEBI" id="CHEBI:61723"/>
        <dbReference type="EC" id="2.7.7.3"/>
    </reaction>
</comment>
<dbReference type="GO" id="GO:0005737">
    <property type="term" value="C:cytoplasm"/>
    <property type="evidence" value="ECO:0007669"/>
    <property type="project" value="UniProtKB-SubCell"/>
</dbReference>
<evidence type="ECO:0000256" key="7">
    <source>
        <dbReference type="ARBA" id="ARBA00022993"/>
    </source>
</evidence>
<dbReference type="InterPro" id="IPR004821">
    <property type="entry name" value="Cyt_trans-like"/>
</dbReference>
<dbReference type="InterPro" id="IPR001980">
    <property type="entry name" value="PPAT"/>
</dbReference>
<evidence type="ECO:0000256" key="6">
    <source>
        <dbReference type="ARBA" id="ARBA00022842"/>
    </source>
</evidence>
<dbReference type="Pfam" id="PF01467">
    <property type="entry name" value="CTP_transf_like"/>
    <property type="match status" value="1"/>
</dbReference>
<dbReference type="GO" id="GO:0004595">
    <property type="term" value="F:pantetheine-phosphate adenylyltransferase activity"/>
    <property type="evidence" value="ECO:0007669"/>
    <property type="project" value="UniProtKB-UniRule"/>
</dbReference>
<dbReference type="Proteomes" id="UP000199800">
    <property type="component" value="Unassembled WGS sequence"/>
</dbReference>
<feature type="binding site" evidence="9">
    <location>
        <position position="73"/>
    </location>
    <ligand>
        <name>substrate</name>
    </ligand>
</feature>
<dbReference type="CDD" id="cd02163">
    <property type="entry name" value="PPAT"/>
    <property type="match status" value="1"/>
</dbReference>
<feature type="binding site" evidence="9">
    <location>
        <position position="41"/>
    </location>
    <ligand>
        <name>substrate</name>
    </ligand>
</feature>
<evidence type="ECO:0000256" key="2">
    <source>
        <dbReference type="ARBA" id="ARBA00022679"/>
    </source>
</evidence>
<accession>A0A1I0AZR8</accession>
<dbReference type="RefSeq" id="WP_092477303.1">
    <property type="nucleotide sequence ID" value="NZ_FOHN01000006.1"/>
</dbReference>
<protein>
    <recommendedName>
        <fullName evidence="9">Phosphopantetheine adenylyltransferase</fullName>
        <ecNumber evidence="9">2.7.7.3</ecNumber>
    </recommendedName>
    <alternativeName>
        <fullName evidence="9">Dephospho-CoA pyrophosphorylase</fullName>
    </alternativeName>
    <alternativeName>
        <fullName evidence="9">Pantetheine-phosphate adenylyltransferase</fullName>
        <shortName evidence="9">PPAT</shortName>
    </alternativeName>
</protein>
<dbReference type="GO" id="GO:0015937">
    <property type="term" value="P:coenzyme A biosynthetic process"/>
    <property type="evidence" value="ECO:0007669"/>
    <property type="project" value="UniProtKB-UniRule"/>
</dbReference>
<dbReference type="PRINTS" id="PR01020">
    <property type="entry name" value="LPSBIOSNTHSS"/>
</dbReference>
<evidence type="ECO:0000256" key="9">
    <source>
        <dbReference type="HAMAP-Rule" id="MF_00151"/>
    </source>
</evidence>